<dbReference type="Proteomes" id="UP000295215">
    <property type="component" value="Unassembled WGS sequence"/>
</dbReference>
<comment type="caution">
    <text evidence="1">The sequence shown here is derived from an EMBL/GenBank/DDBJ whole genome shotgun (WGS) entry which is preliminary data.</text>
</comment>
<feature type="non-terminal residue" evidence="1">
    <location>
        <position position="27"/>
    </location>
</feature>
<gene>
    <name evidence="1" type="ORF">C8P70_1581</name>
</gene>
<reference evidence="1 2" key="1">
    <citation type="submission" date="2019-03" db="EMBL/GenBank/DDBJ databases">
        <title>Genomic Encyclopedia of Archaeal and Bacterial Type Strains, Phase II (KMG-II): from individual species to whole genera.</title>
        <authorList>
            <person name="Goeker M."/>
        </authorList>
    </citation>
    <scope>NUCLEOTIDE SEQUENCE [LARGE SCALE GENOMIC DNA]</scope>
    <source>
        <strain evidence="1 2">DSM 28213</strain>
    </source>
</reference>
<evidence type="ECO:0000313" key="1">
    <source>
        <dbReference type="EMBL" id="TDS50500.1"/>
    </source>
</evidence>
<name>A0A4R7ELT2_9FLAO</name>
<dbReference type="AlphaFoldDB" id="A0A4R7ELT2"/>
<dbReference type="EMBL" id="SOAG01000058">
    <property type="protein sequence ID" value="TDS50500.1"/>
    <property type="molecule type" value="Genomic_DNA"/>
</dbReference>
<accession>A0A4R7ELT2</accession>
<evidence type="ECO:0000313" key="2">
    <source>
        <dbReference type="Proteomes" id="UP000295215"/>
    </source>
</evidence>
<proteinExistence type="predicted"/>
<keyword evidence="2" id="KW-1185">Reference proteome</keyword>
<protein>
    <submittedName>
        <fullName evidence="1">Uncharacterized protein</fullName>
    </submittedName>
</protein>
<sequence>MHNFTANYDKILDVLKKLGLESENFLY</sequence>
<organism evidence="1 2">
    <name type="scientific">Myroides indicus</name>
    <dbReference type="NCBI Taxonomy" id="1323422"/>
    <lineage>
        <taxon>Bacteria</taxon>
        <taxon>Pseudomonadati</taxon>
        <taxon>Bacteroidota</taxon>
        <taxon>Flavobacteriia</taxon>
        <taxon>Flavobacteriales</taxon>
        <taxon>Flavobacteriaceae</taxon>
        <taxon>Myroides</taxon>
    </lineage>
</organism>